<reference evidence="6" key="1">
    <citation type="submission" date="2025-08" db="UniProtKB">
        <authorList>
            <consortium name="Ensembl"/>
        </authorList>
    </citation>
    <scope>IDENTIFICATION</scope>
</reference>
<evidence type="ECO:0000256" key="3">
    <source>
        <dbReference type="ARBA" id="ARBA00023157"/>
    </source>
</evidence>
<keyword evidence="4" id="KW-0732">Signal</keyword>
<evidence type="ECO:0000313" key="7">
    <source>
        <dbReference type="Proteomes" id="UP000694544"/>
    </source>
</evidence>
<evidence type="ECO:0000313" key="6">
    <source>
        <dbReference type="Ensembl" id="ENSMMSP00000005246.1"/>
    </source>
</evidence>
<dbReference type="SUPFAM" id="SSF57362">
    <property type="entry name" value="BPTI-like"/>
    <property type="match status" value="1"/>
</dbReference>
<sequence length="185" mass="20996">MNRLCLFAAFFFLLVILVDSTPGYEQHTQDQGYGITCGRRNEKHSGTDWSKKKFKPPYKGLNLQSPSPCWLLWGEWRILTGINYQQLTTQSIGRFIENSVISVNVGVQSIFRETNIGVQTASRPAFCLKPKIIGPCKGKKIRYFYDAKTGHCQHFFYGGCKGNLNNFYTMAQCMKTCCHAAGSRK</sequence>
<dbReference type="GO" id="GO:0005615">
    <property type="term" value="C:extracellular space"/>
    <property type="evidence" value="ECO:0007669"/>
    <property type="project" value="TreeGrafter"/>
</dbReference>
<evidence type="ECO:0000256" key="2">
    <source>
        <dbReference type="ARBA" id="ARBA00022525"/>
    </source>
</evidence>
<dbReference type="PROSITE" id="PS50279">
    <property type="entry name" value="BPTI_KUNITZ_2"/>
    <property type="match status" value="1"/>
</dbReference>
<dbReference type="InterPro" id="IPR020901">
    <property type="entry name" value="Prtase_inh_Kunz-CS"/>
</dbReference>
<dbReference type="Proteomes" id="UP000694544">
    <property type="component" value="Unplaced"/>
</dbReference>
<dbReference type="CDD" id="cd22592">
    <property type="entry name" value="Kunitz_BPTI"/>
    <property type="match status" value="1"/>
</dbReference>
<dbReference type="PANTHER" id="PTHR10083:SF367">
    <property type="entry name" value="SPLEEN TRYPSIN INHIBITOR I"/>
    <property type="match status" value="1"/>
</dbReference>
<accession>A0A8C6FH83</accession>
<dbReference type="InterPro" id="IPR050098">
    <property type="entry name" value="TFPI/VKTCI-like"/>
</dbReference>
<keyword evidence="2" id="KW-0964">Secreted</keyword>
<keyword evidence="7" id="KW-1185">Reference proteome</keyword>
<feature type="signal peptide" evidence="4">
    <location>
        <begin position="1"/>
        <end position="20"/>
    </location>
</feature>
<feature type="chain" id="PRO_5034206000" description="BPTI/Kunitz inhibitor domain-containing protein" evidence="4">
    <location>
        <begin position="21"/>
        <end position="185"/>
    </location>
</feature>
<protein>
    <recommendedName>
        <fullName evidence="5">BPTI/Kunitz inhibitor domain-containing protein</fullName>
    </recommendedName>
</protein>
<dbReference type="GeneTree" id="ENSGT01120000272105"/>
<evidence type="ECO:0000256" key="1">
    <source>
        <dbReference type="ARBA" id="ARBA00004613"/>
    </source>
</evidence>
<name>A0A8C6FH83_MOSMO</name>
<organism evidence="6 7">
    <name type="scientific">Moschus moschiferus</name>
    <name type="common">Siberian musk deer</name>
    <name type="synonym">Moschus sibiricus</name>
    <dbReference type="NCBI Taxonomy" id="68415"/>
    <lineage>
        <taxon>Eukaryota</taxon>
        <taxon>Metazoa</taxon>
        <taxon>Chordata</taxon>
        <taxon>Craniata</taxon>
        <taxon>Vertebrata</taxon>
        <taxon>Euteleostomi</taxon>
        <taxon>Mammalia</taxon>
        <taxon>Eutheria</taxon>
        <taxon>Laurasiatheria</taxon>
        <taxon>Artiodactyla</taxon>
        <taxon>Ruminantia</taxon>
        <taxon>Pecora</taxon>
        <taxon>Moschidae</taxon>
        <taxon>Moschus</taxon>
    </lineage>
</organism>
<reference evidence="6" key="2">
    <citation type="submission" date="2025-09" db="UniProtKB">
        <authorList>
            <consortium name="Ensembl"/>
        </authorList>
    </citation>
    <scope>IDENTIFICATION</scope>
</reference>
<dbReference type="InterPro" id="IPR002223">
    <property type="entry name" value="Kunitz_BPTI"/>
</dbReference>
<dbReference type="Pfam" id="PF00014">
    <property type="entry name" value="Kunitz_BPTI"/>
    <property type="match status" value="1"/>
</dbReference>
<evidence type="ECO:0000259" key="5">
    <source>
        <dbReference type="PROSITE" id="PS50279"/>
    </source>
</evidence>
<dbReference type="Gene3D" id="4.10.410.10">
    <property type="entry name" value="Pancreatic trypsin inhibitor Kunitz domain"/>
    <property type="match status" value="1"/>
</dbReference>
<keyword evidence="3" id="KW-1015">Disulfide bond</keyword>
<dbReference type="SMART" id="SM00131">
    <property type="entry name" value="KU"/>
    <property type="match status" value="1"/>
</dbReference>
<dbReference type="PANTHER" id="PTHR10083">
    <property type="entry name" value="KUNITZ-TYPE PROTEASE INHIBITOR-RELATED"/>
    <property type="match status" value="1"/>
</dbReference>
<evidence type="ECO:0000256" key="4">
    <source>
        <dbReference type="SAM" id="SignalP"/>
    </source>
</evidence>
<proteinExistence type="predicted"/>
<dbReference type="InterPro" id="IPR036880">
    <property type="entry name" value="Kunitz_BPTI_sf"/>
</dbReference>
<dbReference type="AlphaFoldDB" id="A0A8C6FH83"/>
<dbReference type="PROSITE" id="PS00280">
    <property type="entry name" value="BPTI_KUNITZ_1"/>
    <property type="match status" value="1"/>
</dbReference>
<dbReference type="GO" id="GO:0004867">
    <property type="term" value="F:serine-type endopeptidase inhibitor activity"/>
    <property type="evidence" value="ECO:0007669"/>
    <property type="project" value="InterPro"/>
</dbReference>
<dbReference type="PRINTS" id="PR00759">
    <property type="entry name" value="BASICPTASE"/>
</dbReference>
<feature type="domain" description="BPTI/Kunitz inhibitor" evidence="5">
    <location>
        <begin position="127"/>
        <end position="177"/>
    </location>
</feature>
<dbReference type="Ensembl" id="ENSMMST00000005696.1">
    <property type="protein sequence ID" value="ENSMMSP00000005246.1"/>
    <property type="gene ID" value="ENSMMSG00000003929.1"/>
</dbReference>
<comment type="subcellular location">
    <subcellularLocation>
        <location evidence="1">Secreted</location>
    </subcellularLocation>
</comment>